<evidence type="ECO:0000256" key="14">
    <source>
        <dbReference type="PROSITE-ProRule" id="PRU01360"/>
    </source>
</evidence>
<protein>
    <submittedName>
        <fullName evidence="19">TonB-dependent receptor</fullName>
    </submittedName>
</protein>
<organism evidence="19 20">
    <name type="scientific">Maribacter cobaltidurans</name>
    <dbReference type="NCBI Taxonomy" id="1178778"/>
    <lineage>
        <taxon>Bacteria</taxon>
        <taxon>Pseudomonadati</taxon>
        <taxon>Bacteroidota</taxon>
        <taxon>Flavobacteriia</taxon>
        <taxon>Flavobacteriales</taxon>
        <taxon>Flavobacteriaceae</taxon>
        <taxon>Maribacter</taxon>
    </lineage>
</organism>
<dbReference type="InterPro" id="IPR008969">
    <property type="entry name" value="CarboxyPept-like_regulatory"/>
</dbReference>
<proteinExistence type="inferred from homology"/>
<keyword evidence="4 14" id="KW-1134">Transmembrane beta strand</keyword>
<dbReference type="Pfam" id="PF00593">
    <property type="entry name" value="TonB_dep_Rec_b-barrel"/>
    <property type="match status" value="1"/>
</dbReference>
<keyword evidence="13 14" id="KW-0998">Cell outer membrane</keyword>
<keyword evidence="5" id="KW-0410">Iron transport</keyword>
<dbReference type="Proteomes" id="UP001356308">
    <property type="component" value="Unassembled WGS sequence"/>
</dbReference>
<evidence type="ECO:0000256" key="1">
    <source>
        <dbReference type="ARBA" id="ARBA00004571"/>
    </source>
</evidence>
<name>A0ABU7ING4_9FLAO</name>
<dbReference type="NCBIfam" id="TIGR01783">
    <property type="entry name" value="TonB-siderophor"/>
    <property type="match status" value="1"/>
</dbReference>
<dbReference type="InterPro" id="IPR037066">
    <property type="entry name" value="Plug_dom_sf"/>
</dbReference>
<keyword evidence="10 15" id="KW-0798">TonB box</keyword>
<evidence type="ECO:0000256" key="10">
    <source>
        <dbReference type="ARBA" id="ARBA00023077"/>
    </source>
</evidence>
<evidence type="ECO:0000256" key="2">
    <source>
        <dbReference type="ARBA" id="ARBA00009810"/>
    </source>
</evidence>
<dbReference type="InterPro" id="IPR000531">
    <property type="entry name" value="Beta-barrel_TonB"/>
</dbReference>
<keyword evidence="8" id="KW-0408">Iron</keyword>
<gene>
    <name evidence="19" type="ORF">V1I91_00390</name>
</gene>
<evidence type="ECO:0000256" key="12">
    <source>
        <dbReference type="ARBA" id="ARBA00023170"/>
    </source>
</evidence>
<dbReference type="InterPro" id="IPR010105">
    <property type="entry name" value="TonB_sidphr_rcpt"/>
</dbReference>
<keyword evidence="6 14" id="KW-0812">Transmembrane</keyword>
<dbReference type="PANTHER" id="PTHR32552">
    <property type="entry name" value="FERRICHROME IRON RECEPTOR-RELATED"/>
    <property type="match status" value="1"/>
</dbReference>
<dbReference type="CDD" id="cd01347">
    <property type="entry name" value="ligand_gated_channel"/>
    <property type="match status" value="1"/>
</dbReference>
<dbReference type="InterPro" id="IPR039426">
    <property type="entry name" value="TonB-dep_rcpt-like"/>
</dbReference>
<dbReference type="PANTHER" id="PTHR32552:SF68">
    <property type="entry name" value="FERRICHROME OUTER MEMBRANE TRANSPORTER_PHAGE RECEPTOR"/>
    <property type="match status" value="1"/>
</dbReference>
<keyword evidence="11 14" id="KW-0472">Membrane</keyword>
<evidence type="ECO:0000256" key="4">
    <source>
        <dbReference type="ARBA" id="ARBA00022452"/>
    </source>
</evidence>
<evidence type="ECO:0000313" key="20">
    <source>
        <dbReference type="Proteomes" id="UP001356308"/>
    </source>
</evidence>
<dbReference type="Gene3D" id="2.40.170.20">
    <property type="entry name" value="TonB-dependent receptor, beta-barrel domain"/>
    <property type="match status" value="1"/>
</dbReference>
<dbReference type="Pfam" id="PF07715">
    <property type="entry name" value="Plug"/>
    <property type="match status" value="1"/>
</dbReference>
<dbReference type="InterPro" id="IPR036942">
    <property type="entry name" value="Beta-barrel_TonB_sf"/>
</dbReference>
<sequence length="779" mass="87006">MKIFYTLFLFIICAATISAQTGSLNGRVMTTSNSPISDANIMVKGSNKGTMSNIQGYFTIENLRPGNYTLRLSSLGFSKKEVSVLIKANEKTELGTIVLIETQEQLNEVTVEGHQNKYVQREPSQSLRLKTELVKLPQNIQVISNELLQDQQVTTIMDGLTRNVSGVTMLEHWGQFARINMRGFRLPAFRNGVNVQDSWGPLAEDMNTVERIEFVKGPAGFMMSAGEPGGFYNVVTKKPTEDFIANASFMIGSFDFYRGTVDVGGKASDNGKLLYRFNAMYQTTDSHRGNEQTDRFGIAPALTYKFSEKTSVTAEMNLQDAESFLGSAYIFAPVEDGYASLPRDFNFVDTNYPKTDIQEVTFFLNAKHEFIDNWSVEGQMAYLRYDQVGNSAWIGGLDSATGDAIRTISQWDALSVGKYAQLYINGAFNTGAVSHKILGGFDFSEKSYWADFSVTLPVDTAVPFNIYNPEYGVEFPEFDRSVNVQHRNGGTPYSANTLRGYYLQDEIGFLEDKIRLTLAGRYTNLHTQGKTENDDVLTPRIGLSVDILPDLTVYGLYDQSFLPQAGMSVDMQPLNDPVDANDIEGGIKKTFFGGRLRTSLGVYQITKENILTTDPSNPNFSMYLGEVQSKGIEFDLQGQVTPEFNVVLNYAITNVEVTEDPNPDLVGTRVAGHAKHVTNGWLNYNFGQTSVLKGFGVSLGYQYQVDRSTWAWAADNQSDLPDYFRMDGALSWRNSNFRVQLNINNILDEYLYSGANYGSYLYWQSEPGINGRLTVAYTF</sequence>
<evidence type="ECO:0000259" key="17">
    <source>
        <dbReference type="Pfam" id="PF00593"/>
    </source>
</evidence>
<keyword evidence="7 16" id="KW-0732">Signal</keyword>
<dbReference type="SUPFAM" id="SSF56935">
    <property type="entry name" value="Porins"/>
    <property type="match status" value="1"/>
</dbReference>
<feature type="chain" id="PRO_5045137169" evidence="16">
    <location>
        <begin position="20"/>
        <end position="779"/>
    </location>
</feature>
<evidence type="ECO:0000256" key="13">
    <source>
        <dbReference type="ARBA" id="ARBA00023237"/>
    </source>
</evidence>
<keyword evidence="9" id="KW-0406">Ion transport</keyword>
<reference evidence="19 20" key="1">
    <citation type="submission" date="2024-01" db="EMBL/GenBank/DDBJ databases">
        <title>Maribacter spp. originated from different algae showed divergent polysaccharides utilization ability.</title>
        <authorList>
            <person name="Wang H."/>
            <person name="Wu Y."/>
        </authorList>
    </citation>
    <scope>NUCLEOTIDE SEQUENCE [LARGE SCALE GENOMIC DNA]</scope>
    <source>
        <strain evidence="19 20">PR1</strain>
    </source>
</reference>
<feature type="domain" description="TonB-dependent receptor plug" evidence="18">
    <location>
        <begin position="134"/>
        <end position="230"/>
    </location>
</feature>
<evidence type="ECO:0000256" key="11">
    <source>
        <dbReference type="ARBA" id="ARBA00023136"/>
    </source>
</evidence>
<dbReference type="InterPro" id="IPR012910">
    <property type="entry name" value="Plug_dom"/>
</dbReference>
<dbReference type="Gene3D" id="2.60.40.1120">
    <property type="entry name" value="Carboxypeptidase-like, regulatory domain"/>
    <property type="match status" value="1"/>
</dbReference>
<evidence type="ECO:0000313" key="19">
    <source>
        <dbReference type="EMBL" id="MEE1974507.1"/>
    </source>
</evidence>
<keyword evidence="20" id="KW-1185">Reference proteome</keyword>
<dbReference type="Pfam" id="PF13715">
    <property type="entry name" value="CarbopepD_reg_2"/>
    <property type="match status" value="1"/>
</dbReference>
<dbReference type="SUPFAM" id="SSF49464">
    <property type="entry name" value="Carboxypeptidase regulatory domain-like"/>
    <property type="match status" value="1"/>
</dbReference>
<feature type="signal peptide" evidence="16">
    <location>
        <begin position="1"/>
        <end position="19"/>
    </location>
</feature>
<feature type="domain" description="TonB-dependent receptor-like beta-barrel" evidence="17">
    <location>
        <begin position="337"/>
        <end position="746"/>
    </location>
</feature>
<evidence type="ECO:0000259" key="18">
    <source>
        <dbReference type="Pfam" id="PF07715"/>
    </source>
</evidence>
<dbReference type="EMBL" id="JAZDDG010000001">
    <property type="protein sequence ID" value="MEE1974507.1"/>
    <property type="molecule type" value="Genomic_DNA"/>
</dbReference>
<evidence type="ECO:0000256" key="7">
    <source>
        <dbReference type="ARBA" id="ARBA00022729"/>
    </source>
</evidence>
<evidence type="ECO:0000256" key="8">
    <source>
        <dbReference type="ARBA" id="ARBA00023004"/>
    </source>
</evidence>
<dbReference type="RefSeq" id="WP_272649350.1">
    <property type="nucleotide sequence ID" value="NZ_JAZDDG010000001.1"/>
</dbReference>
<evidence type="ECO:0000256" key="6">
    <source>
        <dbReference type="ARBA" id="ARBA00022692"/>
    </source>
</evidence>
<keyword evidence="3 14" id="KW-0813">Transport</keyword>
<evidence type="ECO:0000256" key="9">
    <source>
        <dbReference type="ARBA" id="ARBA00023065"/>
    </source>
</evidence>
<evidence type="ECO:0000256" key="5">
    <source>
        <dbReference type="ARBA" id="ARBA00022496"/>
    </source>
</evidence>
<dbReference type="PROSITE" id="PS52016">
    <property type="entry name" value="TONB_DEPENDENT_REC_3"/>
    <property type="match status" value="1"/>
</dbReference>
<comment type="similarity">
    <text evidence="2 14 15">Belongs to the TonB-dependent receptor family.</text>
</comment>
<keyword evidence="12 19" id="KW-0675">Receptor</keyword>
<evidence type="ECO:0000256" key="16">
    <source>
        <dbReference type="SAM" id="SignalP"/>
    </source>
</evidence>
<evidence type="ECO:0000256" key="3">
    <source>
        <dbReference type="ARBA" id="ARBA00022448"/>
    </source>
</evidence>
<comment type="caution">
    <text evidence="19">The sequence shown here is derived from an EMBL/GenBank/DDBJ whole genome shotgun (WGS) entry which is preliminary data.</text>
</comment>
<dbReference type="Gene3D" id="2.170.130.10">
    <property type="entry name" value="TonB-dependent receptor, plug domain"/>
    <property type="match status" value="1"/>
</dbReference>
<accession>A0ABU7ING4</accession>
<comment type="subcellular location">
    <subcellularLocation>
        <location evidence="1 14">Cell outer membrane</location>
        <topology evidence="1 14">Multi-pass membrane protein</topology>
    </subcellularLocation>
</comment>
<evidence type="ECO:0000256" key="15">
    <source>
        <dbReference type="RuleBase" id="RU003357"/>
    </source>
</evidence>